<reference evidence="8" key="1">
    <citation type="submission" date="2020-04" db="EMBL/GenBank/DDBJ databases">
        <authorList>
            <person name="Alioto T."/>
            <person name="Alioto T."/>
            <person name="Gomez Garrido J."/>
        </authorList>
    </citation>
    <scope>NUCLEOTIDE SEQUENCE</scope>
    <source>
        <strain evidence="8">A484AB</strain>
    </source>
</reference>
<dbReference type="EMBL" id="CACRXK020005222">
    <property type="protein sequence ID" value="CAB4005506.1"/>
    <property type="molecule type" value="Genomic_DNA"/>
</dbReference>
<evidence type="ECO:0000256" key="5">
    <source>
        <dbReference type="ARBA" id="ARBA00023002"/>
    </source>
</evidence>
<sequence length="153" mass="15882">MPVKAVCVLRGEKIKGTINLCQEKPDGECCITGSVEGLSEGKHGFHIHEFGDYTNGCTSAGGHFNPFKKNHGGPSDAERHVGDLGNIEADSKGVAKVDIKDSLVKLSGEHSVIGRSIVVHEGVDDLGKGGHEDSLTTGHAGGRLGCAVIGISK</sequence>
<gene>
    <name evidence="8" type="ORF">PACLA_8A032974</name>
</gene>
<comment type="catalytic activity">
    <reaction evidence="7">
        <text>2 superoxide + 2 H(+) = H2O2 + O2</text>
        <dbReference type="Rhea" id="RHEA:20696"/>
        <dbReference type="ChEBI" id="CHEBI:15378"/>
        <dbReference type="ChEBI" id="CHEBI:15379"/>
        <dbReference type="ChEBI" id="CHEBI:16240"/>
        <dbReference type="ChEBI" id="CHEBI:18421"/>
        <dbReference type="EC" id="1.15.1.1"/>
    </reaction>
</comment>
<keyword evidence="3 7" id="KW-0862">Zinc</keyword>
<dbReference type="Gene3D" id="2.60.40.200">
    <property type="entry name" value="Superoxide dismutase, copper/zinc binding domain"/>
    <property type="match status" value="1"/>
</dbReference>
<comment type="cofactor">
    <cofactor evidence="7">
        <name>Zn(2+)</name>
        <dbReference type="ChEBI" id="CHEBI:29105"/>
    </cofactor>
    <text evidence="7">Binds 1 zinc ion per subunit.</text>
</comment>
<evidence type="ECO:0000256" key="1">
    <source>
        <dbReference type="ARBA" id="ARBA00010457"/>
    </source>
</evidence>
<dbReference type="CDD" id="cd00305">
    <property type="entry name" value="Cu-Zn_Superoxide_Dismutase"/>
    <property type="match status" value="1"/>
</dbReference>
<dbReference type="AlphaFoldDB" id="A0A7D9IE52"/>
<comment type="function">
    <text evidence="7">Destroys radicals which are normally produced within the cells and which are toxic to biological systems.</text>
</comment>
<comment type="similarity">
    <text evidence="1 7">Belongs to the Cu-Zn superoxide dismutase family.</text>
</comment>
<proteinExistence type="inferred from homology"/>
<keyword evidence="6 7" id="KW-0186">Copper</keyword>
<keyword evidence="4" id="KW-0049">Antioxidant</keyword>
<dbReference type="EC" id="1.15.1.1" evidence="7"/>
<name>A0A7D9IE52_PARCT</name>
<dbReference type="InterPro" id="IPR001424">
    <property type="entry name" value="SOD_Cu_Zn_dom"/>
</dbReference>
<dbReference type="SUPFAM" id="SSF49329">
    <property type="entry name" value="Cu,Zn superoxide dismutase-like"/>
    <property type="match status" value="1"/>
</dbReference>
<keyword evidence="9" id="KW-1185">Reference proteome</keyword>
<evidence type="ECO:0000313" key="9">
    <source>
        <dbReference type="Proteomes" id="UP001152795"/>
    </source>
</evidence>
<dbReference type="PROSITE" id="PS00332">
    <property type="entry name" value="SOD_CU_ZN_2"/>
    <property type="match status" value="1"/>
</dbReference>
<protein>
    <recommendedName>
        <fullName evidence="7">Superoxide dismutase [Cu-Zn]</fullName>
        <ecNumber evidence="7">1.15.1.1</ecNumber>
    </recommendedName>
</protein>
<dbReference type="GO" id="GO:0004784">
    <property type="term" value="F:superoxide dismutase activity"/>
    <property type="evidence" value="ECO:0007669"/>
    <property type="project" value="UniProtKB-EC"/>
</dbReference>
<dbReference type="Pfam" id="PF00080">
    <property type="entry name" value="Sod_Cu"/>
    <property type="match status" value="1"/>
</dbReference>
<dbReference type="InterPro" id="IPR036423">
    <property type="entry name" value="SOD-like_Cu/Zn_dom_sf"/>
</dbReference>
<dbReference type="GO" id="GO:0005507">
    <property type="term" value="F:copper ion binding"/>
    <property type="evidence" value="ECO:0007669"/>
    <property type="project" value="InterPro"/>
</dbReference>
<evidence type="ECO:0000256" key="7">
    <source>
        <dbReference type="RuleBase" id="RU000393"/>
    </source>
</evidence>
<organism evidence="8 9">
    <name type="scientific">Paramuricea clavata</name>
    <name type="common">Red gorgonian</name>
    <name type="synonym">Violescent sea-whip</name>
    <dbReference type="NCBI Taxonomy" id="317549"/>
    <lineage>
        <taxon>Eukaryota</taxon>
        <taxon>Metazoa</taxon>
        <taxon>Cnidaria</taxon>
        <taxon>Anthozoa</taxon>
        <taxon>Octocorallia</taxon>
        <taxon>Malacalcyonacea</taxon>
        <taxon>Plexauridae</taxon>
        <taxon>Paramuricea</taxon>
    </lineage>
</organism>
<dbReference type="PROSITE" id="PS00087">
    <property type="entry name" value="SOD_CU_ZN_1"/>
    <property type="match status" value="1"/>
</dbReference>
<comment type="caution">
    <text evidence="8">The sequence shown here is derived from an EMBL/GenBank/DDBJ whole genome shotgun (WGS) entry which is preliminary data.</text>
</comment>
<dbReference type="PANTHER" id="PTHR10003">
    <property type="entry name" value="SUPEROXIDE DISMUTASE CU-ZN -RELATED"/>
    <property type="match status" value="1"/>
</dbReference>
<evidence type="ECO:0000256" key="4">
    <source>
        <dbReference type="ARBA" id="ARBA00022862"/>
    </source>
</evidence>
<evidence type="ECO:0000256" key="6">
    <source>
        <dbReference type="ARBA" id="ARBA00023008"/>
    </source>
</evidence>
<keyword evidence="5 7" id="KW-0560">Oxidoreductase</keyword>
<dbReference type="FunFam" id="2.60.40.200:FF:000001">
    <property type="entry name" value="Superoxide dismutase [Cu-Zn]"/>
    <property type="match status" value="1"/>
</dbReference>
<dbReference type="PRINTS" id="PR00068">
    <property type="entry name" value="CUZNDISMTASE"/>
</dbReference>
<evidence type="ECO:0000256" key="2">
    <source>
        <dbReference type="ARBA" id="ARBA00022723"/>
    </source>
</evidence>
<dbReference type="InterPro" id="IPR024134">
    <property type="entry name" value="SOD_Cu/Zn_/chaperone"/>
</dbReference>
<dbReference type="Proteomes" id="UP001152795">
    <property type="component" value="Unassembled WGS sequence"/>
</dbReference>
<dbReference type="OrthoDB" id="2015551at2759"/>
<keyword evidence="2 7" id="KW-0479">Metal-binding</keyword>
<accession>A0A7D9IE52</accession>
<comment type="cofactor">
    <cofactor evidence="7">
        <name>Cu cation</name>
        <dbReference type="ChEBI" id="CHEBI:23378"/>
    </cofactor>
    <text evidence="7">Binds 1 copper ion per subunit.</text>
</comment>
<evidence type="ECO:0000256" key="3">
    <source>
        <dbReference type="ARBA" id="ARBA00022833"/>
    </source>
</evidence>
<evidence type="ECO:0000313" key="8">
    <source>
        <dbReference type="EMBL" id="CAB4005506.1"/>
    </source>
</evidence>
<dbReference type="InterPro" id="IPR018152">
    <property type="entry name" value="SOD_Cu/Zn_BS"/>
</dbReference>